<dbReference type="Proteomes" id="UP001149140">
    <property type="component" value="Unassembled WGS sequence"/>
</dbReference>
<gene>
    <name evidence="4" type="ORF">OM076_23470</name>
</gene>
<feature type="transmembrane region" description="Helical" evidence="1">
    <location>
        <begin position="38"/>
        <end position="58"/>
    </location>
</feature>
<dbReference type="RefSeq" id="WP_270042497.1">
    <property type="nucleotide sequence ID" value="NZ_JAPDOD010000023.1"/>
</dbReference>
<dbReference type="Pfam" id="PF21537">
    <property type="entry name" value="DUF1980_C"/>
    <property type="match status" value="1"/>
</dbReference>
<keyword evidence="1" id="KW-1133">Transmembrane helix</keyword>
<dbReference type="EMBL" id="JAPDOD010000023">
    <property type="protein sequence ID" value="MDA0163254.1"/>
    <property type="molecule type" value="Genomic_DNA"/>
</dbReference>
<keyword evidence="1" id="KW-0812">Transmembrane</keyword>
<comment type="caution">
    <text evidence="4">The sequence shown here is derived from an EMBL/GenBank/DDBJ whole genome shotgun (WGS) entry which is preliminary data.</text>
</comment>
<feature type="domain" description="DUF1980" evidence="2">
    <location>
        <begin position="9"/>
        <end position="103"/>
    </location>
</feature>
<dbReference type="PANTHER" id="PTHR40047">
    <property type="entry name" value="UPF0703 PROTEIN YCGQ"/>
    <property type="match status" value="1"/>
</dbReference>
<evidence type="ECO:0000256" key="1">
    <source>
        <dbReference type="SAM" id="Phobius"/>
    </source>
</evidence>
<feature type="transmembrane region" description="Helical" evidence="1">
    <location>
        <begin position="78"/>
        <end position="98"/>
    </location>
</feature>
<dbReference type="InterPro" id="IPR048493">
    <property type="entry name" value="DUF1980_N"/>
</dbReference>
<evidence type="ECO:0000313" key="5">
    <source>
        <dbReference type="Proteomes" id="UP001149140"/>
    </source>
</evidence>
<evidence type="ECO:0000259" key="2">
    <source>
        <dbReference type="Pfam" id="PF09323"/>
    </source>
</evidence>
<dbReference type="InterPro" id="IPR048447">
    <property type="entry name" value="DUF1980_C"/>
</dbReference>
<protein>
    <submittedName>
        <fullName evidence="4">TIGR03943 family protein</fullName>
    </submittedName>
</protein>
<evidence type="ECO:0000259" key="3">
    <source>
        <dbReference type="Pfam" id="PF21537"/>
    </source>
</evidence>
<accession>A0A9X3MV76</accession>
<name>A0A9X3MV76_9ACTN</name>
<dbReference type="AlphaFoldDB" id="A0A9X3MV76"/>
<dbReference type="NCBIfam" id="TIGR03943">
    <property type="entry name" value="TIGR03943 family putative permease subunit"/>
    <property type="match status" value="1"/>
</dbReference>
<dbReference type="InterPro" id="IPR015402">
    <property type="entry name" value="DUF1980"/>
</dbReference>
<organism evidence="4 5">
    <name type="scientific">Solirubrobacter ginsenosidimutans</name>
    <dbReference type="NCBI Taxonomy" id="490573"/>
    <lineage>
        <taxon>Bacteria</taxon>
        <taxon>Bacillati</taxon>
        <taxon>Actinomycetota</taxon>
        <taxon>Thermoleophilia</taxon>
        <taxon>Solirubrobacterales</taxon>
        <taxon>Solirubrobacteraceae</taxon>
        <taxon>Solirubrobacter</taxon>
    </lineage>
</organism>
<dbReference type="InterPro" id="IPR052955">
    <property type="entry name" value="UPF0703_membrane_permease"/>
</dbReference>
<evidence type="ECO:0000313" key="4">
    <source>
        <dbReference type="EMBL" id="MDA0163254.1"/>
    </source>
</evidence>
<proteinExistence type="predicted"/>
<reference evidence="4" key="1">
    <citation type="submission" date="2022-10" db="EMBL/GenBank/DDBJ databases">
        <title>The WGS of Solirubrobacter ginsenosidimutans DSM 21036.</title>
        <authorList>
            <person name="Jiang Z."/>
        </authorList>
    </citation>
    <scope>NUCLEOTIDE SEQUENCE</scope>
    <source>
        <strain evidence="4">DSM 21036</strain>
    </source>
</reference>
<feature type="transmembrane region" description="Helical" evidence="1">
    <location>
        <begin position="6"/>
        <end position="26"/>
    </location>
</feature>
<feature type="domain" description="DUF1980" evidence="3">
    <location>
        <begin position="140"/>
        <end position="227"/>
    </location>
</feature>
<dbReference type="Pfam" id="PF09323">
    <property type="entry name" value="DUF1980"/>
    <property type="match status" value="1"/>
</dbReference>
<keyword evidence="1" id="KW-0472">Membrane</keyword>
<dbReference type="PANTHER" id="PTHR40047:SF1">
    <property type="entry name" value="UPF0703 PROTEIN YCGQ"/>
    <property type="match status" value="1"/>
</dbReference>
<sequence length="228" mass="24002">MNWDWTRVVRGLALATWGAFFAYLWISGRATTYIGPKTAWVVTLGALTLPLVAVAYLWGARSHPRAASAREVGANGLLIAPILLALMVPAPSLGALAVKNKRTKNPPAPIDAPVDGEIRLYEIAWAADSAKYAAANDLATGKAVDFVGFVSRDKLPGGQLELSRFFVSCCAADATAYSVKITPPAGEPPTPVDAWVRVRGTLAGQPGSTLSVAATALDKVSEPSNPYN</sequence>
<keyword evidence="5" id="KW-1185">Reference proteome</keyword>